<name>A0AAU9JS47_9CILI</name>
<comment type="caution">
    <text evidence="1">The sequence shown here is derived from an EMBL/GenBank/DDBJ whole genome shotgun (WGS) entry which is preliminary data.</text>
</comment>
<reference evidence="1" key="1">
    <citation type="submission" date="2021-09" db="EMBL/GenBank/DDBJ databases">
        <authorList>
            <consortium name="AG Swart"/>
            <person name="Singh M."/>
            <person name="Singh A."/>
            <person name="Seah K."/>
            <person name="Emmerich C."/>
        </authorList>
    </citation>
    <scope>NUCLEOTIDE SEQUENCE</scope>
    <source>
        <strain evidence="1">ATCC30299</strain>
    </source>
</reference>
<gene>
    <name evidence="1" type="ORF">BSTOLATCC_MIC46395</name>
</gene>
<dbReference type="Proteomes" id="UP001162131">
    <property type="component" value="Unassembled WGS sequence"/>
</dbReference>
<protein>
    <submittedName>
        <fullName evidence="1">Uncharacterized protein</fullName>
    </submittedName>
</protein>
<evidence type="ECO:0000313" key="2">
    <source>
        <dbReference type="Proteomes" id="UP001162131"/>
    </source>
</evidence>
<proteinExistence type="predicted"/>
<evidence type="ECO:0000313" key="1">
    <source>
        <dbReference type="EMBL" id="CAG9328389.1"/>
    </source>
</evidence>
<dbReference type="AlphaFoldDB" id="A0AAU9JS47"/>
<organism evidence="1 2">
    <name type="scientific">Blepharisma stoltei</name>
    <dbReference type="NCBI Taxonomy" id="1481888"/>
    <lineage>
        <taxon>Eukaryota</taxon>
        <taxon>Sar</taxon>
        <taxon>Alveolata</taxon>
        <taxon>Ciliophora</taxon>
        <taxon>Postciliodesmatophora</taxon>
        <taxon>Heterotrichea</taxon>
        <taxon>Heterotrichida</taxon>
        <taxon>Blepharismidae</taxon>
        <taxon>Blepharisma</taxon>
    </lineage>
</organism>
<accession>A0AAU9JS47</accession>
<dbReference type="EMBL" id="CAJZBQ010000046">
    <property type="protein sequence ID" value="CAG9328389.1"/>
    <property type="molecule type" value="Genomic_DNA"/>
</dbReference>
<keyword evidence="2" id="KW-1185">Reference proteome</keyword>
<sequence length="100" mass="10850">MCSGTVSNNLLLPSVAFPPASSIIKLIGKTSYKSLNLPLGDLLSAGYMKIPPYSNVLWTSETMDPTYLKEYGLPSSGFLTEFTNSVTAESQYSEFPSLTE</sequence>